<accession>I6NSS9</accession>
<protein>
    <submittedName>
        <fullName evidence="1">Head-tail joining protein</fullName>
    </submittedName>
</protein>
<keyword evidence="2" id="KW-1185">Reference proteome</keyword>
<sequence>MACDPAKLQAARDAYDALMTGKMARVVVDQNGERVEFVAANAQRLLAYINSLQAECDAAASGAVRARGPFNFVF</sequence>
<dbReference type="InterPro" id="IPR004174">
    <property type="entry name" value="GpW"/>
</dbReference>
<gene>
    <name evidence="1" type="ORF">AH2_00066</name>
</gene>
<dbReference type="KEGG" id="vg:13405246"/>
<dbReference type="InterPro" id="IPR036626">
    <property type="entry name" value="GpW_sf"/>
</dbReference>
<reference evidence="1 2" key="1">
    <citation type="journal article" date="2012" name="BMC Genomics">
        <title>Comparative analysis of two phenotypically-similar but genomically-distinct Burkholderia cenocepacia-specific bacteriophages.</title>
        <authorList>
            <person name="Lynch K.H."/>
            <person name="Stothard P."/>
            <person name="Dennis J.J."/>
        </authorList>
    </citation>
    <scope>NUCLEOTIDE SEQUENCE [LARGE SCALE GENOMIC DNA]</scope>
</reference>
<dbReference type="Pfam" id="PF02831">
    <property type="entry name" value="gpW"/>
    <property type="match status" value="1"/>
</dbReference>
<dbReference type="EMBL" id="JN564907">
    <property type="protein sequence ID" value="AEY69576.1"/>
    <property type="molecule type" value="Genomic_DNA"/>
</dbReference>
<dbReference type="Gene3D" id="3.30.1580.10">
    <property type="entry name" value="Head-to-tail joining protein W"/>
    <property type="match status" value="1"/>
</dbReference>
<proteinExistence type="predicted"/>
<dbReference type="OrthoDB" id="19003at10239"/>
<organism evidence="1 2">
    <name type="scientific">Burkholderia phage vB_BceS_AH2</name>
    <dbReference type="NCBI Taxonomy" id="1133022"/>
    <lineage>
        <taxon>Viruses</taxon>
        <taxon>Duplodnaviria</taxon>
        <taxon>Heunggongvirae</taxon>
        <taxon>Uroviricota</taxon>
        <taxon>Caudoviricetes</taxon>
        <taxon>Casjensviridae</taxon>
        <taxon>Ahduovirus</taxon>
        <taxon>Ahduovirus AH2</taxon>
        <taxon>Burkholderia virus AH2</taxon>
    </lineage>
</organism>
<dbReference type="GeneID" id="13405246"/>
<evidence type="ECO:0000313" key="2">
    <source>
        <dbReference type="Proteomes" id="UP000009012"/>
    </source>
</evidence>
<evidence type="ECO:0000313" key="1">
    <source>
        <dbReference type="EMBL" id="AEY69576.1"/>
    </source>
</evidence>
<dbReference type="SUPFAM" id="SSF64210">
    <property type="entry name" value="Head-to-tail joining protein W, gpW"/>
    <property type="match status" value="1"/>
</dbReference>
<name>I6NSS9_9CAUD</name>
<dbReference type="Proteomes" id="UP000009012">
    <property type="component" value="Segment"/>
</dbReference>
<dbReference type="RefSeq" id="YP_006561150.1">
    <property type="nucleotide sequence ID" value="NC_018283.1"/>
</dbReference>
<dbReference type="GO" id="GO:0019058">
    <property type="term" value="P:viral life cycle"/>
    <property type="evidence" value="ECO:0007669"/>
    <property type="project" value="InterPro"/>
</dbReference>